<sequence length="104" mass="10712">MTATPIDMSPEEKQALDGISVAPPEPADADAEAGAPATPEVREALDAESVTPEAQDPADPDAKLDIGIDESFPGSDVPSSTRPGHSDPAPSSGYDEEAERARTQ</sequence>
<reference evidence="2" key="1">
    <citation type="journal article" date="2022" name="Toxins">
        <title>Genomic Analysis of Sphingopyxis sp. USTB-05 for Biodegrading Cyanobacterial Hepatotoxins.</title>
        <authorList>
            <person name="Liu C."/>
            <person name="Xu Q."/>
            <person name="Zhao Z."/>
            <person name="Zhang H."/>
            <person name="Liu X."/>
            <person name="Yin C."/>
            <person name="Liu Y."/>
            <person name="Yan H."/>
        </authorList>
    </citation>
    <scope>NUCLEOTIDE SEQUENCE</scope>
    <source>
        <strain evidence="2">NBD5</strain>
    </source>
</reference>
<dbReference type="RefSeq" id="WP_252165223.1">
    <property type="nucleotide sequence ID" value="NZ_CP084930.1"/>
</dbReference>
<evidence type="ECO:0000256" key="1">
    <source>
        <dbReference type="SAM" id="MobiDB-lite"/>
    </source>
</evidence>
<evidence type="ECO:0000313" key="2">
    <source>
        <dbReference type="EMBL" id="USI71410.1"/>
    </source>
</evidence>
<evidence type="ECO:0000313" key="3">
    <source>
        <dbReference type="Proteomes" id="UP001056937"/>
    </source>
</evidence>
<gene>
    <name evidence="2" type="ORF">LHA26_08635</name>
</gene>
<accession>A0ABY4X3F5</accession>
<dbReference type="EMBL" id="CP084930">
    <property type="protein sequence ID" value="USI71410.1"/>
    <property type="molecule type" value="Genomic_DNA"/>
</dbReference>
<feature type="region of interest" description="Disordered" evidence="1">
    <location>
        <begin position="1"/>
        <end position="104"/>
    </location>
</feature>
<proteinExistence type="predicted"/>
<protein>
    <submittedName>
        <fullName evidence="2">Uncharacterized protein</fullName>
    </submittedName>
</protein>
<dbReference type="Proteomes" id="UP001056937">
    <property type="component" value="Chromosome 1"/>
</dbReference>
<keyword evidence="3" id="KW-1185">Reference proteome</keyword>
<organism evidence="2 3">
    <name type="scientific">Sphingomonas morindae</name>
    <dbReference type="NCBI Taxonomy" id="1541170"/>
    <lineage>
        <taxon>Bacteria</taxon>
        <taxon>Pseudomonadati</taxon>
        <taxon>Pseudomonadota</taxon>
        <taxon>Alphaproteobacteria</taxon>
        <taxon>Sphingomonadales</taxon>
        <taxon>Sphingomonadaceae</taxon>
        <taxon>Sphingomonas</taxon>
    </lineage>
</organism>
<name>A0ABY4X3F5_9SPHN</name>